<keyword evidence="1" id="KW-0175">Coiled coil</keyword>
<feature type="coiled-coil region" evidence="1">
    <location>
        <begin position="58"/>
        <end position="106"/>
    </location>
</feature>
<accession>A0A1U7WIS1</accession>
<sequence>MDSRHASLARRTLEEIRQKRAAERLSKISSGPDLTNIPNEVVGIKRSESTTRLSENDMSGLVSQLKQVQKNNAELDEANRALASRLQTKEAENNMFQKRLNDLVNNAVFNHFCHRKKMLFLVIILRWRPVM</sequence>
<keyword evidence="2" id="KW-1185">Reference proteome</keyword>
<name>A0A1U7WIS1_NICSY</name>
<dbReference type="Proteomes" id="UP000189701">
    <property type="component" value="Unplaced"/>
</dbReference>
<proteinExistence type="predicted"/>
<dbReference type="eggNOG" id="ENOG502QSTT">
    <property type="taxonomic scope" value="Eukaryota"/>
</dbReference>
<reference evidence="2" key="1">
    <citation type="journal article" date="2013" name="Genome Biol.">
        <title>Reference genomes and transcriptomes of Nicotiana sylvestris and Nicotiana tomentosiformis.</title>
        <authorList>
            <person name="Sierro N."/>
            <person name="Battey J.N."/>
            <person name="Ouadi S."/>
            <person name="Bovet L."/>
            <person name="Goepfert S."/>
            <person name="Bakaher N."/>
            <person name="Peitsch M.C."/>
            <person name="Ivanov N.V."/>
        </authorList>
    </citation>
    <scope>NUCLEOTIDE SEQUENCE [LARGE SCALE GENOMIC DNA]</scope>
</reference>
<protein>
    <submittedName>
        <fullName evidence="3">Uncharacterized protein LOC104227875</fullName>
    </submittedName>
</protein>
<dbReference type="PANTHER" id="PTHR48163:SF2">
    <property type="entry name" value="EXPRESSED PROTEIN"/>
    <property type="match status" value="1"/>
</dbReference>
<gene>
    <name evidence="3" type="primary">LOC104227875</name>
</gene>
<evidence type="ECO:0000256" key="1">
    <source>
        <dbReference type="SAM" id="Coils"/>
    </source>
</evidence>
<dbReference type="PANTHER" id="PTHR48163">
    <property type="entry name" value="BNAC02G25670D PROTEIN"/>
    <property type="match status" value="1"/>
</dbReference>
<reference evidence="3" key="2">
    <citation type="submission" date="2025-08" db="UniProtKB">
        <authorList>
            <consortium name="RefSeq"/>
        </authorList>
    </citation>
    <scope>IDENTIFICATION</scope>
    <source>
        <tissue evidence="3">Leaf</tissue>
    </source>
</reference>
<organism evidence="2 3">
    <name type="scientific">Nicotiana sylvestris</name>
    <name type="common">Wood tobacco</name>
    <name type="synonym">South American tobacco</name>
    <dbReference type="NCBI Taxonomy" id="4096"/>
    <lineage>
        <taxon>Eukaryota</taxon>
        <taxon>Viridiplantae</taxon>
        <taxon>Streptophyta</taxon>
        <taxon>Embryophyta</taxon>
        <taxon>Tracheophyta</taxon>
        <taxon>Spermatophyta</taxon>
        <taxon>Magnoliopsida</taxon>
        <taxon>eudicotyledons</taxon>
        <taxon>Gunneridae</taxon>
        <taxon>Pentapetalae</taxon>
        <taxon>asterids</taxon>
        <taxon>lamiids</taxon>
        <taxon>Solanales</taxon>
        <taxon>Solanaceae</taxon>
        <taxon>Nicotianoideae</taxon>
        <taxon>Nicotianeae</taxon>
        <taxon>Nicotiana</taxon>
    </lineage>
</organism>
<dbReference type="STRING" id="4096.A0A1U7WIS1"/>
<evidence type="ECO:0000313" key="3">
    <source>
        <dbReference type="RefSeq" id="XP_009778543.1"/>
    </source>
</evidence>
<dbReference type="RefSeq" id="XP_009778543.1">
    <property type="nucleotide sequence ID" value="XM_009780241.1"/>
</dbReference>
<dbReference type="AlphaFoldDB" id="A0A1U7WIS1"/>
<evidence type="ECO:0000313" key="2">
    <source>
        <dbReference type="Proteomes" id="UP000189701"/>
    </source>
</evidence>